<dbReference type="Pfam" id="PF14269">
    <property type="entry name" value="Arylsulfotran_2"/>
    <property type="match status" value="1"/>
</dbReference>
<dbReference type="InterPro" id="IPR039535">
    <property type="entry name" value="ASST-like"/>
</dbReference>
<accession>A0ABU8XWW6</accession>
<protein>
    <submittedName>
        <fullName evidence="1">Arylsulfotransferase family protein</fullName>
    </submittedName>
</protein>
<proteinExistence type="predicted"/>
<name>A0ABU8XWW6_9PROT</name>
<dbReference type="PANTHER" id="PTHR35340:SF5">
    <property type="entry name" value="ASST-DOMAIN-CONTAINING PROTEIN"/>
    <property type="match status" value="1"/>
</dbReference>
<dbReference type="PANTHER" id="PTHR35340">
    <property type="entry name" value="PQQ ENZYME REPEAT PROTEIN-RELATED"/>
    <property type="match status" value="1"/>
</dbReference>
<gene>
    <name evidence="1" type="ORF">U1T56_20505</name>
</gene>
<dbReference type="Proteomes" id="UP001375743">
    <property type="component" value="Unassembled WGS sequence"/>
</dbReference>
<dbReference type="SUPFAM" id="SSF50998">
    <property type="entry name" value="Quinoprotein alcohol dehydrogenase-like"/>
    <property type="match status" value="1"/>
</dbReference>
<sequence>MLVFLAGMVVGRAGLFPYPLLNAAWDALDDWRENWRHYLGLRSKYLEPTTRTAGGVTIHDKDLAFDGLTFVAAYREGRYDAWLLDMDGRTVHRWDATFSRIWPDPSHLDAVGWDGSMEIHGAWLYPDGDVLLDLGGAGTAKLDRCSNVLWTVDRHTHHHVEPLPDGGAVIPSRVQRFAPQPARPLVNVGPNGFYWDDTILIVGPDGKVREEESVIDILYRSGWASVLLSTPGSAKALRTEDPVHLNDAEVLSPALAPKFPMFAAGDIMLSLRGPNALVVVEPGTWRVKWVQMGPFIGQHDPDFLPNGHILVYDNRITGSTPKLGNTRLVEIDPATHQVVWTYEGEGDQAFYGESRGEQELLPNGNILISDSHHGRVFEIAPAAGNKTVWEWVNLVEPGYAGLVTDVQRIPRDAVSWVGQPCAGGGIPVAGGS</sequence>
<dbReference type="RefSeq" id="WP_418161390.1">
    <property type="nucleotide sequence ID" value="NZ_JBBLZC010000029.1"/>
</dbReference>
<reference evidence="1 2" key="1">
    <citation type="submission" date="2024-01" db="EMBL/GenBank/DDBJ databases">
        <title>Multi-omics insights into the function and evolution of sodium benzoate biodegradation pathways in Benzoatithermus flavus gen. nov., sp. nov. from hot spring.</title>
        <authorList>
            <person name="Hu C.-J."/>
            <person name="Li W.-J."/>
        </authorList>
    </citation>
    <scope>NUCLEOTIDE SEQUENCE [LARGE SCALE GENOMIC DNA]</scope>
    <source>
        <strain evidence="1 2">SYSU G07066</strain>
    </source>
</reference>
<keyword evidence="2" id="KW-1185">Reference proteome</keyword>
<evidence type="ECO:0000313" key="1">
    <source>
        <dbReference type="EMBL" id="MEK0085541.1"/>
    </source>
</evidence>
<comment type="caution">
    <text evidence="1">The sequence shown here is derived from an EMBL/GenBank/DDBJ whole genome shotgun (WGS) entry which is preliminary data.</text>
</comment>
<organism evidence="1 2">
    <name type="scientific">Benzoatithermus flavus</name>
    <dbReference type="NCBI Taxonomy" id="3108223"/>
    <lineage>
        <taxon>Bacteria</taxon>
        <taxon>Pseudomonadati</taxon>
        <taxon>Pseudomonadota</taxon>
        <taxon>Alphaproteobacteria</taxon>
        <taxon>Geminicoccales</taxon>
        <taxon>Geminicoccaceae</taxon>
        <taxon>Benzoatithermus</taxon>
    </lineage>
</organism>
<dbReference type="InterPro" id="IPR011047">
    <property type="entry name" value="Quinoprotein_ADH-like_sf"/>
</dbReference>
<dbReference type="InterPro" id="IPR053143">
    <property type="entry name" value="Arylsulfate_ST"/>
</dbReference>
<dbReference type="EMBL" id="JBBLZC010000029">
    <property type="protein sequence ID" value="MEK0085541.1"/>
    <property type="molecule type" value="Genomic_DNA"/>
</dbReference>
<evidence type="ECO:0000313" key="2">
    <source>
        <dbReference type="Proteomes" id="UP001375743"/>
    </source>
</evidence>